<name>A0A7S0TG32_9EUKA</name>
<feature type="region of interest" description="Disordered" evidence="1">
    <location>
        <begin position="133"/>
        <end position="154"/>
    </location>
</feature>
<feature type="region of interest" description="Disordered" evidence="1">
    <location>
        <begin position="87"/>
        <end position="107"/>
    </location>
</feature>
<dbReference type="InterPro" id="IPR012677">
    <property type="entry name" value="Nucleotide-bd_a/b_plait_sf"/>
</dbReference>
<protein>
    <recommendedName>
        <fullName evidence="3">RRM domain-containing protein</fullName>
    </recommendedName>
</protein>
<sequence length="154" mass="17134">MNRPPKTKKSVSPSAKLRVSNFDILDKNTHYQITRLFLQFGDLEHDIMISADRKKDPFAIVQFRSVSDAAFCLKTHTDKKATTLFFPPRDASGKDGDRDAAAATDNDAASAKQRFLNRKLHIEFVFDAADKQGNKAAGNRARRGGRGIGRGGRR</sequence>
<organism evidence="2">
    <name type="scientific">Elphidium margaritaceum</name>
    <dbReference type="NCBI Taxonomy" id="933848"/>
    <lineage>
        <taxon>Eukaryota</taxon>
        <taxon>Sar</taxon>
        <taxon>Rhizaria</taxon>
        <taxon>Retaria</taxon>
        <taxon>Foraminifera</taxon>
        <taxon>Rotaliida</taxon>
        <taxon>Elphidiidae</taxon>
        <taxon>Elphidium</taxon>
    </lineage>
</organism>
<dbReference type="Gene3D" id="3.30.70.330">
    <property type="match status" value="1"/>
</dbReference>
<gene>
    <name evidence="2" type="ORF">EMAR1385_LOCUS861</name>
</gene>
<accession>A0A7S0TG32</accession>
<dbReference type="CDD" id="cd00590">
    <property type="entry name" value="RRM_SF"/>
    <property type="match status" value="1"/>
</dbReference>
<dbReference type="AlphaFoldDB" id="A0A7S0TG32"/>
<evidence type="ECO:0008006" key="3">
    <source>
        <dbReference type="Google" id="ProtNLM"/>
    </source>
</evidence>
<feature type="compositionally biased region" description="Basic residues" evidence="1">
    <location>
        <begin position="140"/>
        <end position="154"/>
    </location>
</feature>
<proteinExistence type="predicted"/>
<dbReference type="InterPro" id="IPR035979">
    <property type="entry name" value="RBD_domain_sf"/>
</dbReference>
<evidence type="ECO:0000256" key="1">
    <source>
        <dbReference type="SAM" id="MobiDB-lite"/>
    </source>
</evidence>
<feature type="compositionally biased region" description="Basic and acidic residues" evidence="1">
    <location>
        <begin position="91"/>
        <end position="100"/>
    </location>
</feature>
<reference evidence="2" key="1">
    <citation type="submission" date="2021-01" db="EMBL/GenBank/DDBJ databases">
        <authorList>
            <person name="Corre E."/>
            <person name="Pelletier E."/>
            <person name="Niang G."/>
            <person name="Scheremetjew M."/>
            <person name="Finn R."/>
            <person name="Kale V."/>
            <person name="Holt S."/>
            <person name="Cochrane G."/>
            <person name="Meng A."/>
            <person name="Brown T."/>
            <person name="Cohen L."/>
        </authorList>
    </citation>
    <scope>NUCLEOTIDE SEQUENCE</scope>
</reference>
<dbReference type="SUPFAM" id="SSF54928">
    <property type="entry name" value="RNA-binding domain, RBD"/>
    <property type="match status" value="1"/>
</dbReference>
<dbReference type="GO" id="GO:0003676">
    <property type="term" value="F:nucleic acid binding"/>
    <property type="evidence" value="ECO:0007669"/>
    <property type="project" value="InterPro"/>
</dbReference>
<evidence type="ECO:0000313" key="2">
    <source>
        <dbReference type="EMBL" id="CAD8731982.1"/>
    </source>
</evidence>
<dbReference type="EMBL" id="HBFI01001236">
    <property type="protein sequence ID" value="CAD8731982.1"/>
    <property type="molecule type" value="Transcribed_RNA"/>
</dbReference>